<reference evidence="2" key="1">
    <citation type="journal article" date="2023" name="Science">
        <title>Genome structures resolve the early diversification of teleost fishes.</title>
        <authorList>
            <person name="Parey E."/>
            <person name="Louis A."/>
            <person name="Montfort J."/>
            <person name="Bouchez O."/>
            <person name="Roques C."/>
            <person name="Iampietro C."/>
            <person name="Lluch J."/>
            <person name="Castinel A."/>
            <person name="Donnadieu C."/>
            <person name="Desvignes T."/>
            <person name="Floi Bucao C."/>
            <person name="Jouanno E."/>
            <person name="Wen M."/>
            <person name="Mejri S."/>
            <person name="Dirks R."/>
            <person name="Jansen H."/>
            <person name="Henkel C."/>
            <person name="Chen W.J."/>
            <person name="Zahm M."/>
            <person name="Cabau C."/>
            <person name="Klopp C."/>
            <person name="Thompson A.W."/>
            <person name="Robinson-Rechavi M."/>
            <person name="Braasch I."/>
            <person name="Lecointre G."/>
            <person name="Bobe J."/>
            <person name="Postlethwait J.H."/>
            <person name="Berthelot C."/>
            <person name="Roest Crollius H."/>
            <person name="Guiguen Y."/>
        </authorList>
    </citation>
    <scope>NUCLEOTIDE SEQUENCE</scope>
    <source>
        <strain evidence="2">NC1722</strain>
    </source>
</reference>
<evidence type="ECO:0000313" key="3">
    <source>
        <dbReference type="Proteomes" id="UP001221898"/>
    </source>
</evidence>
<feature type="region of interest" description="Disordered" evidence="1">
    <location>
        <begin position="47"/>
        <end position="69"/>
    </location>
</feature>
<dbReference type="EMBL" id="JAINUG010000258">
    <property type="protein sequence ID" value="KAJ8385143.1"/>
    <property type="molecule type" value="Genomic_DNA"/>
</dbReference>
<comment type="caution">
    <text evidence="2">The sequence shown here is derived from an EMBL/GenBank/DDBJ whole genome shotgun (WGS) entry which is preliminary data.</text>
</comment>
<sequence>MRAVWPGARQRTSSTLSASLRASQSLRALSHFRTPVWRSAEEAEAESEFVVQESPQGSFSILKSSQQKQ</sequence>
<name>A0AAD7RJ67_9TELE</name>
<evidence type="ECO:0000256" key="1">
    <source>
        <dbReference type="SAM" id="MobiDB-lite"/>
    </source>
</evidence>
<feature type="compositionally biased region" description="Polar residues" evidence="1">
    <location>
        <begin position="53"/>
        <end position="69"/>
    </location>
</feature>
<keyword evidence="3" id="KW-1185">Reference proteome</keyword>
<gene>
    <name evidence="2" type="ORF">AAFF_G00192840</name>
</gene>
<evidence type="ECO:0000313" key="2">
    <source>
        <dbReference type="EMBL" id="KAJ8385143.1"/>
    </source>
</evidence>
<proteinExistence type="predicted"/>
<protein>
    <submittedName>
        <fullName evidence="2">Uncharacterized protein</fullName>
    </submittedName>
</protein>
<dbReference type="Proteomes" id="UP001221898">
    <property type="component" value="Unassembled WGS sequence"/>
</dbReference>
<organism evidence="2 3">
    <name type="scientific">Aldrovandia affinis</name>
    <dbReference type="NCBI Taxonomy" id="143900"/>
    <lineage>
        <taxon>Eukaryota</taxon>
        <taxon>Metazoa</taxon>
        <taxon>Chordata</taxon>
        <taxon>Craniata</taxon>
        <taxon>Vertebrata</taxon>
        <taxon>Euteleostomi</taxon>
        <taxon>Actinopterygii</taxon>
        <taxon>Neopterygii</taxon>
        <taxon>Teleostei</taxon>
        <taxon>Notacanthiformes</taxon>
        <taxon>Halosauridae</taxon>
        <taxon>Aldrovandia</taxon>
    </lineage>
</organism>
<dbReference type="AlphaFoldDB" id="A0AAD7RJ67"/>
<accession>A0AAD7RJ67</accession>